<protein>
    <submittedName>
        <fullName evidence="1">Uncharacterized protein</fullName>
    </submittedName>
</protein>
<keyword evidence="2" id="KW-1185">Reference proteome</keyword>
<dbReference type="Proteomes" id="UP001148629">
    <property type="component" value="Unassembled WGS sequence"/>
</dbReference>
<comment type="caution">
    <text evidence="1">The sequence shown here is derived from an EMBL/GenBank/DDBJ whole genome shotgun (WGS) entry which is preliminary data.</text>
</comment>
<name>A0ACC1STV4_9HYPO</name>
<gene>
    <name evidence="1" type="ORF">NM208_g2019</name>
</gene>
<dbReference type="EMBL" id="JANRMS010000115">
    <property type="protein sequence ID" value="KAJ3546389.1"/>
    <property type="molecule type" value="Genomic_DNA"/>
</dbReference>
<evidence type="ECO:0000313" key="1">
    <source>
        <dbReference type="EMBL" id="KAJ3546389.1"/>
    </source>
</evidence>
<sequence length="654" mass="72247">MTGLGLLPIELDCLINPKSTKGELYTILGQCKTLGRRIKESRLQPISSNTLGTSINIPRATADCLLDLYISNLEPVFPILHVPSFRTDYERYWQEPILTPTVFRIQLQLVLALGACLLDDRFSYRSEATRWIYEAQLWAMLPPEKSRMTIAGIQNLTLVTLARSVCSTGHDSVWVPTGTLLRTAMFMGLHRDPSKLRKAGMSVFRSEMRRRLWFTILELNLQSAFDASAAPGLATDDYDTLLPANLNDEELGSEKDGPLQDGSKNEGDGKKTRMSVAIALAKSIPIRLSLLQHANDFRGRQTYDETLRLNSELVQACRTLSNTLEGYLRSQDGVAVTRFHASLVELMAYRCFHALHQPVILQSLSDPKYYFSQKMYIDGALKIAQVSGFVDKRDVKGNRASAGVSTAAVATSNGRITTGLELPMTVDPLLYGALGSNGHQKSSPEVLFQRLLTNGGGMFRNVPLHAVLGIILELASKWGDKAAVGINQLPGVHSTRDNDFTRLSSILVAAQVWTLSRIRAGETHTKSHYFLSCYLKHMFAMKDGADKAGLEESVATGAIETAKRCREELIAVAEAQGLSSEISEQGDSIWDSPLPGQNGMTDSDLNVPDFDFTSTGAEAMGMDWMGDWAVDDMAEFANFSWGMNMNTTYRAPYM</sequence>
<accession>A0ACC1STV4</accession>
<proteinExistence type="predicted"/>
<reference evidence="1" key="1">
    <citation type="submission" date="2022-08" db="EMBL/GenBank/DDBJ databases">
        <title>Genome Sequence of Fusarium decemcellulare.</title>
        <authorList>
            <person name="Buettner E."/>
        </authorList>
    </citation>
    <scope>NUCLEOTIDE SEQUENCE</scope>
    <source>
        <strain evidence="1">Babe19</strain>
    </source>
</reference>
<organism evidence="1 2">
    <name type="scientific">Fusarium decemcellulare</name>
    <dbReference type="NCBI Taxonomy" id="57161"/>
    <lineage>
        <taxon>Eukaryota</taxon>
        <taxon>Fungi</taxon>
        <taxon>Dikarya</taxon>
        <taxon>Ascomycota</taxon>
        <taxon>Pezizomycotina</taxon>
        <taxon>Sordariomycetes</taxon>
        <taxon>Hypocreomycetidae</taxon>
        <taxon>Hypocreales</taxon>
        <taxon>Nectriaceae</taxon>
        <taxon>Fusarium</taxon>
        <taxon>Fusarium decemcellulare species complex</taxon>
    </lineage>
</organism>
<evidence type="ECO:0000313" key="2">
    <source>
        <dbReference type="Proteomes" id="UP001148629"/>
    </source>
</evidence>